<dbReference type="EMBL" id="CP029543">
    <property type="protein sequence ID" value="AWV48456.1"/>
    <property type="molecule type" value="Genomic_DNA"/>
</dbReference>
<reference evidence="1 2" key="1">
    <citation type="submission" date="2018-05" db="EMBL/GenBank/DDBJ databases">
        <title>Evolution of small genomes with special reference to Mycobacterium leprae.</title>
        <authorList>
            <person name="Mohanty P.S."/>
            <person name="Bansal A.K."/>
            <person name="Gupta U.D."/>
            <person name="Naaz F."/>
            <person name="Dwivedi V.D."/>
            <person name="Singh H."/>
            <person name="Gupta G."/>
            <person name="Sharma S."/>
            <person name="Arora M."/>
        </authorList>
    </citation>
    <scope>NUCLEOTIDE SEQUENCE [LARGE SCALE GENOMIC DNA]</scope>
    <source>
        <strain evidence="1 2">MRHRU-235-G</strain>
    </source>
</reference>
<evidence type="ECO:0000313" key="2">
    <source>
        <dbReference type="Proteomes" id="UP000249682"/>
    </source>
</evidence>
<dbReference type="Proteomes" id="UP000249682">
    <property type="component" value="Chromosome"/>
</dbReference>
<gene>
    <name evidence="1" type="ORF">DIJ64_11470</name>
</gene>
<accession>A0AAD0P8N1</accession>
<organism evidence="1 2">
    <name type="scientific">Mycobacterium leprae</name>
    <dbReference type="NCBI Taxonomy" id="1769"/>
    <lineage>
        <taxon>Bacteria</taxon>
        <taxon>Bacillati</taxon>
        <taxon>Actinomycetota</taxon>
        <taxon>Actinomycetes</taxon>
        <taxon>Mycobacteriales</taxon>
        <taxon>Mycobacteriaceae</taxon>
        <taxon>Mycobacterium</taxon>
    </lineage>
</organism>
<sequence length="99" mass="9897">MNYSVLIAVHSPSAVFVAVGPGTSPARLNSSDPTHSISAADDSLIDASHGSAPTMSVSILTGLSAAAATGVTAAVVQPCDLQPEMLARVDSRDVGGCYI</sequence>
<evidence type="ECO:0000313" key="1">
    <source>
        <dbReference type="EMBL" id="AWV48456.1"/>
    </source>
</evidence>
<dbReference type="AlphaFoldDB" id="A0AAD0P8N1"/>
<protein>
    <submittedName>
        <fullName evidence="1">Uncharacterized protein</fullName>
    </submittedName>
</protein>
<proteinExistence type="predicted"/>
<name>A0AAD0P8N1_MYCLR</name>